<dbReference type="GO" id="GO:0005737">
    <property type="term" value="C:cytoplasm"/>
    <property type="evidence" value="ECO:0007669"/>
    <property type="project" value="UniProtKB-SubCell"/>
</dbReference>
<dbReference type="Pfam" id="PF22544">
    <property type="entry name" value="HYDIN_VesB_CFA65-like_Ig"/>
    <property type="match status" value="2"/>
</dbReference>
<name>A0A1Y2AM06_9FUNG</name>
<reference evidence="8 9" key="1">
    <citation type="submission" date="2016-08" db="EMBL/GenBank/DDBJ databases">
        <title>A Parts List for Fungal Cellulosomes Revealed by Comparative Genomics.</title>
        <authorList>
            <consortium name="DOE Joint Genome Institute"/>
            <person name="Haitjema C.H."/>
            <person name="Gilmore S.P."/>
            <person name="Henske J.K."/>
            <person name="Solomon K.V."/>
            <person name="De Groot R."/>
            <person name="Kuo A."/>
            <person name="Mondo S.J."/>
            <person name="Salamov A.A."/>
            <person name="Labutti K."/>
            <person name="Zhao Z."/>
            <person name="Chiniquy J."/>
            <person name="Barry K."/>
            <person name="Brewer H.M."/>
            <person name="Purvine S.O."/>
            <person name="Wright A.T."/>
            <person name="Boxma B."/>
            <person name="Van Alen T."/>
            <person name="Hackstein J.H."/>
            <person name="Baker S.E."/>
            <person name="Grigoriev I.V."/>
            <person name="O'Malley M.A."/>
        </authorList>
    </citation>
    <scope>NUCLEOTIDE SEQUENCE [LARGE SCALE GENOMIC DNA]</scope>
    <source>
        <strain evidence="8 9">G1</strain>
    </source>
</reference>
<gene>
    <name evidence="8" type="ORF">LY90DRAFT_389768</name>
</gene>
<dbReference type="EMBL" id="MCOG01000232">
    <property type="protein sequence ID" value="ORY23591.1"/>
    <property type="molecule type" value="Genomic_DNA"/>
</dbReference>
<dbReference type="Proteomes" id="UP000193920">
    <property type="component" value="Unassembled WGS sequence"/>
</dbReference>
<dbReference type="InterPro" id="IPR052614">
    <property type="entry name" value="CFAP65"/>
</dbReference>
<feature type="region of interest" description="Disordered" evidence="6">
    <location>
        <begin position="227"/>
        <end position="250"/>
    </location>
</feature>
<dbReference type="PANTHER" id="PTHR46127">
    <property type="entry name" value="CILIA- AND FLAGELLA-ASSOCIATED PROTEIN 65"/>
    <property type="match status" value="1"/>
</dbReference>
<evidence type="ECO:0000256" key="1">
    <source>
        <dbReference type="ARBA" id="ARBA00004138"/>
    </source>
</evidence>
<evidence type="ECO:0000313" key="8">
    <source>
        <dbReference type="EMBL" id="ORY23591.1"/>
    </source>
</evidence>
<comment type="subcellular location">
    <subcellularLocation>
        <location evidence="1">Cell projection</location>
        <location evidence="1">Cilium</location>
    </subcellularLocation>
    <subcellularLocation>
        <location evidence="2">Cytoplasm</location>
    </subcellularLocation>
</comment>
<comment type="caution">
    <text evidence="8">The sequence shown here is derived from an EMBL/GenBank/DDBJ whole genome shotgun (WGS) entry which is preliminary data.</text>
</comment>
<keyword evidence="9" id="KW-1185">Reference proteome</keyword>
<evidence type="ECO:0000256" key="6">
    <source>
        <dbReference type="SAM" id="MobiDB-lite"/>
    </source>
</evidence>
<dbReference type="OrthoDB" id="2141841at2759"/>
<evidence type="ECO:0000313" key="9">
    <source>
        <dbReference type="Proteomes" id="UP000193920"/>
    </source>
</evidence>
<evidence type="ECO:0000256" key="5">
    <source>
        <dbReference type="ARBA" id="ARBA00023273"/>
    </source>
</evidence>
<dbReference type="InterPro" id="IPR053879">
    <property type="entry name" value="HYDIN_VesB_CFA65-like_Ig"/>
</dbReference>
<protein>
    <recommendedName>
        <fullName evidence="7">HYDIN/VesB/CFA65-like Ig-like domain-containing protein</fullName>
    </recommendedName>
</protein>
<dbReference type="InterPro" id="IPR013783">
    <property type="entry name" value="Ig-like_fold"/>
</dbReference>
<keyword evidence="3" id="KW-0963">Cytoplasm</keyword>
<dbReference type="Gene3D" id="2.60.40.10">
    <property type="entry name" value="Immunoglobulins"/>
    <property type="match status" value="7"/>
</dbReference>
<dbReference type="STRING" id="1754190.A0A1Y2AM06"/>
<evidence type="ECO:0000256" key="4">
    <source>
        <dbReference type="ARBA" id="ARBA00023069"/>
    </source>
</evidence>
<sequence length="2266" mass="261016">MNLKTFNDVSDFPENAPLIMEIIEPNDIKVRRIKFKINKVDNDMCTIDDNIKRDEGEKVLKRGETFNIYVINRTSSKFENEWIPINMEVIDEEYKDDDDDHIDKYFKKSSFSSKENIVPIPAGLSQSGYPYFAPPINIPPFPVGYTEDGIPYYGKKSTIKPIPYAGYCNNGQPFFLPKFCYLPKPSGFTAEGVPYYDIQSFIHQDGYIMSSMDKNIIDEVIKEKEKIKKASSQESENKEKQNKKKKKKKNKKINDYEEFKEFEDENVKTDEEIKKERIENLIKKLIRNNKVIGKQFNNIEELNDELNLLSTPSDLLKYIKSIDLKKKEKSNKIKFAYEPNTLHFQSVNLSVTKTINIKFIADNVSNSKEYKYYINVSPSKIFDTSESVLKVYNNKVYPISITFNPKFLTSEYTEGEISIIDSKGKSYMSCKLSAIKKSFIEVSHETINMGWIFPNKSSEFPLVIENKNIDSNYEDNYNNINEQNDNSSKQNLSENENISQINSNNYLKYEKNPFSISLQLFQLNPLERKVINVHFEPEKLGKYEEQIEIFAPGGDAKVVTIKGKCGIPIGVYPEDSKNSKVRTQDLEYERNEVVKIIVNEDLSDTIDIPDKKNEQIIKSLQMAINDGKYRNILHTIDFGIFINKEMKQRSLTLMNFTNDEIKIGLFTTSHILFFDDFITIPKQSAKVVDINVNFGYYHNKESFKGIINEKIELLCSGINNICINVKGYVGQPLLIPTWELCFFTPCTINTKSSLNMSLINYCQYDLSIIIKFPRESDELNYITSSISDDSSDPTLVKAFSTIPISFIYNAEERGLTLKHVLIKIIKPFKKEISCGLTEKGIYLIGTCLFPYKKKLIPNSDYNSLEFISSWLSHPRRILSEFPSISEMKKMFLRITNDNDDIDYNQLIKFQRNYITFYSISEQKIENIKFSIGNNKKAILTNDNEAPIDVNIINTPCFNTNILSRKLEENEEFILDYYFYPPNKIPKYSTIYGFSLAIEDETNSFSSMQLIGKNEYDFLVFPCPDENKELNIDFGNVESSQEKEKGISRTIMLCNLYDLDYIWNISIIGSKARYSPFTVSLMEGELASNETFPLTFTFNSDGSGTFESSMDLYAKDCTGKLSVKKFIARINLKGTTVYSNISGYPDIIDFGQIVVNTTKKVKFKIENKGNTRININTSINEPFIVSPCKFNIDLDESKEVEVTYNPKNPGCSTKNLIMYANKMKINIPVKGLSGSFELICKKYPDTIDFGCYECNSIVWINCYLTNIGTIPLLLKGITSENENLFKVEYLNVVNTIPNIKESDEKYITKDWWKIVKNNIVKIINNEVILKNQIKSNHLEEDSIEYDDKRYLFQSGASIPVSKVLSKDKSTYENIKEIIPRLEAFSSYHLKIGFINHYKKTISSLSFHYYPIITNDEEDLNLNTNVLKINTISQSYRSIHFSTLNYNFPYVPAKCYEEDLNIQQDFKEYKYESESENNTSKYNLIVTNLDVEVQNLTLIEISNEFKIEDKKWTLRPGEQLSIPIRFEPLNEQTFYKGKAVFKHNHGSSTVLLSGTGASANIFCDNLLDFETAKVNTNIIKHFKMHNRGLIGCRYTLQIYYHQQISPFTFKDSDDPFDIEGYIESGEKKAIPINCYCTNEISSSILHLKYQRVPNGVWETENIELKVEIGQPNFEIDRKELNFETTYVNIPKTIPITIYNSGNANCHWNICNHNPDLIFETSEGVIEPDEFFDIEVSFNPKSYNPLNDTIRFETDCGEKYLFATGIIGIPYLKIESSDINKNFGIAEIEKYTSKTITIYNTGSKSLKYLVTVTNQKINGIDFEKNEYDIFFFKQPKGILKANSSTQLDVLCFPIEYDSKITADYTISSNNGEKCFGSLSCIGGKAKIEIAALNNKNFKLKINEISHKSFNKNKLSLALISHVKLIKSIIDDIIKIKSEIKEEEENFMKEQMKNPMKKHQYQLMKSKKDKNFKMKKSLKLKSNNKNKYEISDNNSTNLSQQTLYQTEEEFDSDSELLEVEKLNNKISIPENLLEIYVKSGQIPNIYDDSDQMNDYIMLHKMNYKNKNEIPNNEDVRTFFEYINSNLEIVTRECVSKIKELGSNKWIKSIDVLVNDMNIIQKSSFIIKEIMNPLKLCDDSKINTYSLGLIKGSTQLKDIALFKMTNNGNMDFNFSITENLTNSIKPLDYDSRSQPFNISPATSVLEKDKTLDVKLSFKSSIAGKYEQQFDIYSDNKVIASFYVNISVGNPSFSIYPGSVDFGIVQINTLST</sequence>
<organism evidence="8 9">
    <name type="scientific">Neocallimastix californiae</name>
    <dbReference type="NCBI Taxonomy" id="1754190"/>
    <lineage>
        <taxon>Eukaryota</taxon>
        <taxon>Fungi</taxon>
        <taxon>Fungi incertae sedis</taxon>
        <taxon>Chytridiomycota</taxon>
        <taxon>Chytridiomycota incertae sedis</taxon>
        <taxon>Neocallimastigomycetes</taxon>
        <taxon>Neocallimastigales</taxon>
        <taxon>Neocallimastigaceae</taxon>
        <taxon>Neocallimastix</taxon>
    </lineage>
</organism>
<accession>A0A1Y2AM06</accession>
<proteinExistence type="predicted"/>
<feature type="compositionally biased region" description="Basic residues" evidence="6">
    <location>
        <begin position="241"/>
        <end position="250"/>
    </location>
</feature>
<feature type="domain" description="HYDIN/VesB/CFA65-like Ig-like" evidence="7">
    <location>
        <begin position="1144"/>
        <end position="1224"/>
    </location>
</feature>
<feature type="non-terminal residue" evidence="8">
    <location>
        <position position="2266"/>
    </location>
</feature>
<keyword evidence="5" id="KW-0966">Cell projection</keyword>
<evidence type="ECO:0000256" key="3">
    <source>
        <dbReference type="ARBA" id="ARBA00022490"/>
    </source>
</evidence>
<evidence type="ECO:0000259" key="7">
    <source>
        <dbReference type="Pfam" id="PF22544"/>
    </source>
</evidence>
<dbReference type="NCBIfam" id="NF012200">
    <property type="entry name" value="choice_anch_D"/>
    <property type="match status" value="1"/>
</dbReference>
<dbReference type="GO" id="GO:0005929">
    <property type="term" value="C:cilium"/>
    <property type="evidence" value="ECO:0007669"/>
    <property type="project" value="UniProtKB-SubCell"/>
</dbReference>
<dbReference type="PANTHER" id="PTHR46127:SF1">
    <property type="entry name" value="CILIA- AND FLAGELLA-ASSOCIATED PROTEIN 65"/>
    <property type="match status" value="1"/>
</dbReference>
<feature type="domain" description="HYDIN/VesB/CFA65-like Ig-like" evidence="7">
    <location>
        <begin position="1669"/>
        <end position="1753"/>
    </location>
</feature>
<evidence type="ECO:0000256" key="2">
    <source>
        <dbReference type="ARBA" id="ARBA00004496"/>
    </source>
</evidence>
<keyword evidence="4" id="KW-0969">Cilium</keyword>